<keyword evidence="4" id="KW-0067">ATP-binding</keyword>
<dbReference type="InterPro" id="IPR033442">
    <property type="entry name" value="TmcA_tRNA_bind"/>
</dbReference>
<dbReference type="GO" id="GO:0008033">
    <property type="term" value="P:tRNA processing"/>
    <property type="evidence" value="ECO:0007669"/>
    <property type="project" value="UniProtKB-KW"/>
</dbReference>
<evidence type="ECO:0000313" key="8">
    <source>
        <dbReference type="Proteomes" id="UP000287798"/>
    </source>
</evidence>
<keyword evidence="3" id="KW-0547">Nucleotide-binding</keyword>
<name>A0A426QKU7_9GAMM</name>
<accession>A0A426QKU7</accession>
<dbReference type="Proteomes" id="UP000287798">
    <property type="component" value="Unassembled WGS sequence"/>
</dbReference>
<evidence type="ECO:0000256" key="5">
    <source>
        <dbReference type="ARBA" id="ARBA00023315"/>
    </source>
</evidence>
<dbReference type="InterPro" id="IPR016181">
    <property type="entry name" value="Acyl_CoA_acyltransferase"/>
</dbReference>
<keyword evidence="1 7" id="KW-0808">Transferase</keyword>
<dbReference type="GO" id="GO:0000049">
    <property type="term" value="F:tRNA binding"/>
    <property type="evidence" value="ECO:0007669"/>
    <property type="project" value="TreeGrafter"/>
</dbReference>
<keyword evidence="5" id="KW-0012">Acyltransferase</keyword>
<dbReference type="InterPro" id="IPR027417">
    <property type="entry name" value="P-loop_NTPase"/>
</dbReference>
<gene>
    <name evidence="7" type="ORF">D6C00_10890</name>
</gene>
<dbReference type="GO" id="GO:1904812">
    <property type="term" value="P:rRNA acetylation involved in maturation of SSU-rRNA"/>
    <property type="evidence" value="ECO:0007669"/>
    <property type="project" value="TreeGrafter"/>
</dbReference>
<dbReference type="InterPro" id="IPR032672">
    <property type="entry name" value="TmcA/NAT10/Kre33"/>
</dbReference>
<keyword evidence="8" id="KW-1185">Reference proteome</keyword>
<dbReference type="PROSITE" id="PS51186">
    <property type="entry name" value="GNAT"/>
    <property type="match status" value="1"/>
</dbReference>
<keyword evidence="2" id="KW-0819">tRNA processing</keyword>
<sequence>MSTQDEAVAAILALARGQAHQPPLVLSAPRGRGKSAALGMAAAGLPDIRILVTAPRCDNCEALLRHARAQGAAAPRFVPPDELLRRQPPADLLLIDEAAAIPLPLLERLVQGWPRVALATTVQGYEGTGRGFELKFFPRLDRITPGWRLLRLHDPVRWAADDPLERWLGRALLLDADLLPPARLPAREAEAAVYARLDRDALLANEPELRQLFGLLVSAHYRTRPSDLRQLLDAPGLEIHVLRQGDSLLAAALTVPEGPLPADLIPAIFSGRRRLRGHLVAQSLVAHVGCEAAGRLRGRRIMRIAVHPRRQCRGLGSRLLRELEADARHRGGVDWLGASFGLDSLLLSFWRANGYVPLRLGLKREASSGLHAALLLKALGPEAQALVDGMSTRFQALLPLQLADGLERLEPELAQALLQRQDSPPPAASLTAQDWAELAAFAFGRRGYEVSLVAITRLLHRFEDAWMQSGLLDAADRDFLFGKCLQHRSWRQLVEAHRLDGAGAARERLRGIMRKLLCALAAGEIDAERERLSL</sequence>
<dbReference type="AlphaFoldDB" id="A0A426QKU7"/>
<feature type="domain" description="N-acetyltransferase" evidence="6">
    <location>
        <begin position="237"/>
        <end position="381"/>
    </location>
</feature>
<dbReference type="InterPro" id="IPR007807">
    <property type="entry name" value="TcmA/NAT10_helicase"/>
</dbReference>
<dbReference type="Pfam" id="PF13718">
    <property type="entry name" value="GNAT_acetyltr_2"/>
    <property type="match status" value="2"/>
</dbReference>
<dbReference type="OrthoDB" id="5578851at2"/>
<dbReference type="Pfam" id="PF05127">
    <property type="entry name" value="NAT10_TcmA_helicase"/>
    <property type="match status" value="1"/>
</dbReference>
<proteinExistence type="predicted"/>
<dbReference type="GO" id="GO:0005524">
    <property type="term" value="F:ATP binding"/>
    <property type="evidence" value="ECO:0007669"/>
    <property type="project" value="UniProtKB-KW"/>
</dbReference>
<dbReference type="PANTHER" id="PTHR10925">
    <property type="entry name" value="N-ACETYLTRANSFERASE 10"/>
    <property type="match status" value="1"/>
</dbReference>
<dbReference type="PANTHER" id="PTHR10925:SF5">
    <property type="entry name" value="RNA CYTIDINE ACETYLTRANSFERASE"/>
    <property type="match status" value="1"/>
</dbReference>
<dbReference type="Pfam" id="PF17176">
    <property type="entry name" value="tRNA_bind_3"/>
    <property type="match status" value="1"/>
</dbReference>
<dbReference type="InterPro" id="IPR038321">
    <property type="entry name" value="TmcA_C_sf"/>
</dbReference>
<dbReference type="EMBL" id="QZMU01000001">
    <property type="protein sequence ID" value="RRQ22404.1"/>
    <property type="molecule type" value="Genomic_DNA"/>
</dbReference>
<organism evidence="7 8">
    <name type="scientific">Thiohalobacter thiocyanaticus</name>
    <dbReference type="NCBI Taxonomy" id="585455"/>
    <lineage>
        <taxon>Bacteria</taxon>
        <taxon>Pseudomonadati</taxon>
        <taxon>Pseudomonadota</taxon>
        <taxon>Gammaproteobacteria</taxon>
        <taxon>Thiohalobacterales</taxon>
        <taxon>Thiohalobacteraceae</taxon>
        <taxon>Thiohalobacter</taxon>
    </lineage>
</organism>
<dbReference type="RefSeq" id="WP_125181745.1">
    <property type="nucleotide sequence ID" value="NZ_QZMU01000001.1"/>
</dbReference>
<evidence type="ECO:0000256" key="4">
    <source>
        <dbReference type="ARBA" id="ARBA00022840"/>
    </source>
</evidence>
<protein>
    <submittedName>
        <fullName evidence="7">tRNA(Met) cytidine acetyltransferase</fullName>
    </submittedName>
</protein>
<dbReference type="SUPFAM" id="SSF52540">
    <property type="entry name" value="P-loop containing nucleoside triphosphate hydrolases"/>
    <property type="match status" value="1"/>
</dbReference>
<dbReference type="Gene3D" id="3.40.50.300">
    <property type="entry name" value="P-loop containing nucleotide triphosphate hydrolases"/>
    <property type="match status" value="1"/>
</dbReference>
<dbReference type="Gene3D" id="3.40.630.30">
    <property type="match status" value="1"/>
</dbReference>
<dbReference type="Gene3D" id="1.20.120.890">
    <property type="entry name" value="tRNA(Met) cytidine acetyltransferase, tail domain"/>
    <property type="match status" value="1"/>
</dbReference>
<evidence type="ECO:0000313" key="7">
    <source>
        <dbReference type="EMBL" id="RRQ22404.1"/>
    </source>
</evidence>
<evidence type="ECO:0000259" key="6">
    <source>
        <dbReference type="PROSITE" id="PS51186"/>
    </source>
</evidence>
<dbReference type="CDD" id="cd04301">
    <property type="entry name" value="NAT_SF"/>
    <property type="match status" value="1"/>
</dbReference>
<dbReference type="SUPFAM" id="SSF55729">
    <property type="entry name" value="Acyl-CoA N-acyltransferases (Nat)"/>
    <property type="match status" value="1"/>
</dbReference>
<evidence type="ECO:0000256" key="2">
    <source>
        <dbReference type="ARBA" id="ARBA00022694"/>
    </source>
</evidence>
<comment type="caution">
    <text evidence="7">The sequence shown here is derived from an EMBL/GenBank/DDBJ whole genome shotgun (WGS) entry which is preliminary data.</text>
</comment>
<dbReference type="InterPro" id="IPR000182">
    <property type="entry name" value="GNAT_dom"/>
</dbReference>
<reference evidence="7 8" key="1">
    <citation type="journal article" date="2010" name="Int. J. Syst. Evol. Microbiol.">
        <title>Thiohalobacter thiocyanaticus gen. nov., sp. nov., a moderately halophilic, sulfur-oxidizing gammaproteobacterium from hypersaline lakes, that utilizes thiocyanate.</title>
        <authorList>
            <person name="Sorokin D.Y."/>
            <person name="Kovaleva O.L."/>
            <person name="Tourova T.P."/>
            <person name="Muyzer G."/>
        </authorList>
    </citation>
    <scope>NUCLEOTIDE SEQUENCE [LARGE SCALE GENOMIC DNA]</scope>
    <source>
        <strain evidence="7 8">Hrh1</strain>
    </source>
</reference>
<evidence type="ECO:0000256" key="1">
    <source>
        <dbReference type="ARBA" id="ARBA00022679"/>
    </source>
</evidence>
<dbReference type="GO" id="GO:1990883">
    <property type="term" value="F:18S rRNA cytidine N-acetyltransferase activity"/>
    <property type="evidence" value="ECO:0007669"/>
    <property type="project" value="TreeGrafter"/>
</dbReference>
<evidence type="ECO:0000256" key="3">
    <source>
        <dbReference type="ARBA" id="ARBA00022741"/>
    </source>
</evidence>